<comment type="function">
    <text evidence="8">Transfers a GMP moiety from GTP to Mo-molybdopterin (Mo-MPT) cofactor (Moco or molybdenum cofactor) to form Mo-molybdopterin guanine dinucleotide (Mo-MGD) cofactor.</text>
</comment>
<dbReference type="Pfam" id="PF12804">
    <property type="entry name" value="NTP_transf_3"/>
    <property type="match status" value="1"/>
</dbReference>
<evidence type="ECO:0000256" key="2">
    <source>
        <dbReference type="ARBA" id="ARBA00022679"/>
    </source>
</evidence>
<keyword evidence="4 8" id="KW-0547">Nucleotide-binding</keyword>
<dbReference type="GO" id="GO:0061603">
    <property type="term" value="F:molybdenum cofactor guanylyltransferase activity"/>
    <property type="evidence" value="ECO:0007669"/>
    <property type="project" value="UniProtKB-EC"/>
</dbReference>
<dbReference type="PANTHER" id="PTHR19136">
    <property type="entry name" value="MOLYBDENUM COFACTOR GUANYLYLTRANSFERASE"/>
    <property type="match status" value="1"/>
</dbReference>
<dbReference type="RefSeq" id="WP_096366873.1">
    <property type="nucleotide sequence ID" value="NZ_AP018052.1"/>
</dbReference>
<feature type="binding site" evidence="8">
    <location>
        <begin position="16"/>
        <end position="18"/>
    </location>
    <ligand>
        <name>GTP</name>
        <dbReference type="ChEBI" id="CHEBI:37565"/>
    </ligand>
</feature>
<keyword evidence="6 8" id="KW-0342">GTP-binding</keyword>
<dbReference type="KEGG" id="ttc:FOKN1_2448"/>
<gene>
    <name evidence="8" type="primary">mobA</name>
    <name evidence="10" type="ORF">FOKN1_2448</name>
</gene>
<keyword evidence="5 8" id="KW-0460">Magnesium</keyword>
<dbReference type="EMBL" id="AP018052">
    <property type="protein sequence ID" value="BAZ94820.1"/>
    <property type="molecule type" value="Genomic_DNA"/>
</dbReference>
<dbReference type="EC" id="2.7.7.77" evidence="8"/>
<comment type="subcellular location">
    <subcellularLocation>
        <location evidence="8">Cytoplasm</location>
    </subcellularLocation>
</comment>
<evidence type="ECO:0000256" key="7">
    <source>
        <dbReference type="ARBA" id="ARBA00023150"/>
    </source>
</evidence>
<organism evidence="10 11">
    <name type="scientific">Thiohalobacter thiocyanaticus</name>
    <dbReference type="NCBI Taxonomy" id="585455"/>
    <lineage>
        <taxon>Bacteria</taxon>
        <taxon>Pseudomonadati</taxon>
        <taxon>Pseudomonadota</taxon>
        <taxon>Gammaproteobacteria</taxon>
        <taxon>Thiohalobacterales</taxon>
        <taxon>Thiohalobacteraceae</taxon>
        <taxon>Thiohalobacter</taxon>
    </lineage>
</organism>
<comment type="subunit">
    <text evidence="8">Monomer.</text>
</comment>
<comment type="domain">
    <text evidence="8">The N-terminal domain determines nucleotide recognition and specific binding, while the C-terminal domain determines the specific binding to the target protein.</text>
</comment>
<evidence type="ECO:0000256" key="3">
    <source>
        <dbReference type="ARBA" id="ARBA00022723"/>
    </source>
</evidence>
<keyword evidence="2 8" id="KW-0808">Transferase</keyword>
<dbReference type="NCBIfam" id="TIGR02665">
    <property type="entry name" value="molyb_mobA"/>
    <property type="match status" value="1"/>
</dbReference>
<dbReference type="Gene3D" id="3.90.550.10">
    <property type="entry name" value="Spore Coat Polysaccharide Biosynthesis Protein SpsA, Chain A"/>
    <property type="match status" value="1"/>
</dbReference>
<evidence type="ECO:0000256" key="4">
    <source>
        <dbReference type="ARBA" id="ARBA00022741"/>
    </source>
</evidence>
<feature type="binding site" evidence="8">
    <location>
        <position position="105"/>
    </location>
    <ligand>
        <name>Mg(2+)</name>
        <dbReference type="ChEBI" id="CHEBI:18420"/>
    </ligand>
</feature>
<keyword evidence="7 8" id="KW-0501">Molybdenum cofactor biosynthesis</keyword>
<dbReference type="GO" id="GO:1902758">
    <property type="term" value="P:bis(molybdopterin guanine dinucleotide)molybdenum biosynthetic process"/>
    <property type="evidence" value="ECO:0007669"/>
    <property type="project" value="TreeGrafter"/>
</dbReference>
<dbReference type="CDD" id="cd02503">
    <property type="entry name" value="MobA"/>
    <property type="match status" value="1"/>
</dbReference>
<comment type="caution">
    <text evidence="8">Lacks conserved residue(s) required for the propagation of feature annotation.</text>
</comment>
<dbReference type="GO" id="GO:0005737">
    <property type="term" value="C:cytoplasm"/>
    <property type="evidence" value="ECO:0007669"/>
    <property type="project" value="UniProtKB-SubCell"/>
</dbReference>
<accession>A0A1Z4VT47</accession>
<dbReference type="InterPro" id="IPR029044">
    <property type="entry name" value="Nucleotide-diphossugar_trans"/>
</dbReference>
<comment type="cofactor">
    <cofactor evidence="8">
        <name>Mg(2+)</name>
        <dbReference type="ChEBI" id="CHEBI:18420"/>
    </cofactor>
</comment>
<dbReference type="InterPro" id="IPR013482">
    <property type="entry name" value="Molybde_CF_guanTrfase"/>
</dbReference>
<evidence type="ECO:0000256" key="8">
    <source>
        <dbReference type="HAMAP-Rule" id="MF_00316"/>
    </source>
</evidence>
<dbReference type="HAMAP" id="MF_00316">
    <property type="entry name" value="MobA"/>
    <property type="match status" value="1"/>
</dbReference>
<proteinExistence type="inferred from homology"/>
<comment type="catalytic activity">
    <reaction evidence="8">
        <text>Mo-molybdopterin + GTP + H(+) = Mo-molybdopterin guanine dinucleotide + diphosphate</text>
        <dbReference type="Rhea" id="RHEA:34243"/>
        <dbReference type="ChEBI" id="CHEBI:15378"/>
        <dbReference type="ChEBI" id="CHEBI:33019"/>
        <dbReference type="ChEBI" id="CHEBI:37565"/>
        <dbReference type="ChEBI" id="CHEBI:71302"/>
        <dbReference type="ChEBI" id="CHEBI:71310"/>
        <dbReference type="EC" id="2.7.7.77"/>
    </reaction>
</comment>
<dbReference type="InterPro" id="IPR025877">
    <property type="entry name" value="MobA-like_NTP_Trfase"/>
</dbReference>
<dbReference type="GO" id="GO:0005525">
    <property type="term" value="F:GTP binding"/>
    <property type="evidence" value="ECO:0007669"/>
    <property type="project" value="UniProtKB-UniRule"/>
</dbReference>
<reference evidence="10 11" key="1">
    <citation type="submission" date="2017-05" db="EMBL/GenBank/DDBJ databases">
        <title>Thiocyanate degradation by Thiohalobacter thiocyanaticus FOKN1.</title>
        <authorList>
            <person name="Oshiki M."/>
            <person name="Fukushima T."/>
            <person name="Kawano S."/>
            <person name="Nakagawa J."/>
        </authorList>
    </citation>
    <scope>NUCLEOTIDE SEQUENCE [LARGE SCALE GENOMIC DNA]</scope>
    <source>
        <strain evidence="10 11">FOKN1</strain>
    </source>
</reference>
<evidence type="ECO:0000313" key="11">
    <source>
        <dbReference type="Proteomes" id="UP000218765"/>
    </source>
</evidence>
<keyword evidence="11" id="KW-1185">Reference proteome</keyword>
<protein>
    <recommendedName>
        <fullName evidence="8">Molybdenum cofactor guanylyltransferase</fullName>
        <shortName evidence="8">MoCo guanylyltransferase</shortName>
        <ecNumber evidence="8">2.7.7.77</ecNumber>
    </recommendedName>
    <alternativeName>
        <fullName evidence="8">GTP:molybdopterin guanylyltransferase</fullName>
    </alternativeName>
    <alternativeName>
        <fullName evidence="8">Mo-MPT guanylyltransferase</fullName>
    </alternativeName>
    <alternativeName>
        <fullName evidence="8">Molybdopterin guanylyltransferase</fullName>
    </alternativeName>
    <alternativeName>
        <fullName evidence="8">Molybdopterin-guanine dinucleotide synthase</fullName>
        <shortName evidence="8">MGD synthase</shortName>
    </alternativeName>
</protein>
<dbReference type="AlphaFoldDB" id="A0A1Z4VT47"/>
<name>A0A1Z4VT47_9GAMM</name>
<dbReference type="GO" id="GO:0046872">
    <property type="term" value="F:metal ion binding"/>
    <property type="evidence" value="ECO:0007669"/>
    <property type="project" value="UniProtKB-KW"/>
</dbReference>
<evidence type="ECO:0000256" key="5">
    <source>
        <dbReference type="ARBA" id="ARBA00022842"/>
    </source>
</evidence>
<dbReference type="Proteomes" id="UP000218765">
    <property type="component" value="Chromosome"/>
</dbReference>
<evidence type="ECO:0000259" key="9">
    <source>
        <dbReference type="Pfam" id="PF12804"/>
    </source>
</evidence>
<dbReference type="SUPFAM" id="SSF53448">
    <property type="entry name" value="Nucleotide-diphospho-sugar transferases"/>
    <property type="match status" value="1"/>
</dbReference>
<dbReference type="OrthoDB" id="9788394at2"/>
<dbReference type="PANTHER" id="PTHR19136:SF81">
    <property type="entry name" value="MOLYBDENUM COFACTOR GUANYLYLTRANSFERASE"/>
    <property type="match status" value="1"/>
</dbReference>
<feature type="binding site" evidence="8">
    <location>
        <position position="75"/>
    </location>
    <ligand>
        <name>GTP</name>
        <dbReference type="ChEBI" id="CHEBI:37565"/>
    </ligand>
</feature>
<evidence type="ECO:0000313" key="10">
    <source>
        <dbReference type="EMBL" id="BAZ94820.1"/>
    </source>
</evidence>
<feature type="domain" description="MobA-like NTP transferase" evidence="9">
    <location>
        <begin position="13"/>
        <end position="169"/>
    </location>
</feature>
<comment type="similarity">
    <text evidence="8">Belongs to the MobA family.</text>
</comment>
<keyword evidence="3 8" id="KW-0479">Metal-binding</keyword>
<feature type="binding site" evidence="8">
    <location>
        <position position="105"/>
    </location>
    <ligand>
        <name>GTP</name>
        <dbReference type="ChEBI" id="CHEBI:37565"/>
    </ligand>
</feature>
<keyword evidence="1 8" id="KW-0963">Cytoplasm</keyword>
<evidence type="ECO:0000256" key="1">
    <source>
        <dbReference type="ARBA" id="ARBA00022490"/>
    </source>
</evidence>
<feature type="binding site" evidence="8">
    <location>
        <position position="29"/>
    </location>
    <ligand>
        <name>GTP</name>
        <dbReference type="ChEBI" id="CHEBI:37565"/>
    </ligand>
</feature>
<sequence>MSATATVCHDLTGLILAGGRATRLGGRDKGLIEVGGHALVDYAIAVLRQFTPRILISANRHRADYARRGWPVLADALVDYPGPLAGILTALEQLETERLLVMPCDTPLASPALFDRLVAAQDSQGGIACLARDSGRLQPTFCLLKREVAPSLRRFLDAGERKTQTWLQSLTPVIVDCSDHPDWFANVNTPEDLRRIEAML</sequence>
<evidence type="ECO:0000256" key="6">
    <source>
        <dbReference type="ARBA" id="ARBA00023134"/>
    </source>
</evidence>